<dbReference type="Pfam" id="PF13620">
    <property type="entry name" value="CarboxypepD_reg"/>
    <property type="match status" value="1"/>
</dbReference>
<dbReference type="InterPro" id="IPR025351">
    <property type="entry name" value="Pvc16_N"/>
</dbReference>
<dbReference type="GO" id="GO:0004180">
    <property type="term" value="F:carboxypeptidase activity"/>
    <property type="evidence" value="ECO:0007669"/>
    <property type="project" value="UniProtKB-KW"/>
</dbReference>
<dbReference type="Proteomes" id="UP000294508">
    <property type="component" value="Unassembled WGS sequence"/>
</dbReference>
<sequence>MAGVPGVSGEEQVRFQPPDEAWLASVSQLRVNALNVYLFDVRERRDLRSNEWISGSGSQGPTRTPDPVRVDCHYLVSAWSPATVTPATEPTLDEHKLLYDALAALLRSMPLVPATIYPRDSQAFKDLDPLIAETSLPVEVVPPEGFLKLAEFWGSMGTGIRWRPAIWLIVTVPVGLRTEVSGPMVTTRIIEFRQGDDPATAEVFVQIAGTVTQADAALEDATVSIRRDDVLLQSVDTGADGRFTFAGLRPVPHVLQVSAPGVPSHSVAINVPDPLGRYDIAVP</sequence>
<evidence type="ECO:0000313" key="3">
    <source>
        <dbReference type="Proteomes" id="UP000294508"/>
    </source>
</evidence>
<proteinExistence type="predicted"/>
<keyword evidence="2" id="KW-0645">Protease</keyword>
<accession>A0A4V2RY25</accession>
<keyword evidence="3" id="KW-1185">Reference proteome</keyword>
<reference evidence="2 3" key="1">
    <citation type="journal article" date="2015" name="Stand. Genomic Sci.">
        <title>Genomic Encyclopedia of Bacterial and Archaeal Type Strains, Phase III: the genomes of soil and plant-associated and newly described type strains.</title>
        <authorList>
            <person name="Whitman W.B."/>
            <person name="Woyke T."/>
            <person name="Klenk H.P."/>
            <person name="Zhou Y."/>
            <person name="Lilburn T.G."/>
            <person name="Beck B.J."/>
            <person name="De Vos P."/>
            <person name="Vandamme P."/>
            <person name="Eisen J.A."/>
            <person name="Garrity G."/>
            <person name="Hugenholtz P."/>
            <person name="Kyrpides N.C."/>
        </authorList>
    </citation>
    <scope>NUCLEOTIDE SEQUENCE [LARGE SCALE GENOMIC DNA]</scope>
    <source>
        <strain evidence="2 3">VKM Ac-2572</strain>
    </source>
</reference>
<feature type="domain" description="Pvc16 N-terminal" evidence="1">
    <location>
        <begin position="9"/>
        <end position="185"/>
    </location>
</feature>
<evidence type="ECO:0000313" key="2">
    <source>
        <dbReference type="EMBL" id="TCO17195.1"/>
    </source>
</evidence>
<dbReference type="EMBL" id="SLWN01000018">
    <property type="protein sequence ID" value="TCO17195.1"/>
    <property type="molecule type" value="Genomic_DNA"/>
</dbReference>
<keyword evidence="2" id="KW-0378">Hydrolase</keyword>
<comment type="caution">
    <text evidence="2">The sequence shown here is derived from an EMBL/GenBank/DDBJ whole genome shotgun (WGS) entry which is preliminary data.</text>
</comment>
<protein>
    <submittedName>
        <fullName evidence="2">Carboxypeptidase family protein</fullName>
    </submittedName>
</protein>
<gene>
    <name evidence="2" type="ORF">EV652_11823</name>
</gene>
<evidence type="ECO:0000259" key="1">
    <source>
        <dbReference type="Pfam" id="PF14065"/>
    </source>
</evidence>
<organism evidence="2 3">
    <name type="scientific">Kribbella steppae</name>
    <dbReference type="NCBI Taxonomy" id="2512223"/>
    <lineage>
        <taxon>Bacteria</taxon>
        <taxon>Bacillati</taxon>
        <taxon>Actinomycetota</taxon>
        <taxon>Actinomycetes</taxon>
        <taxon>Propionibacteriales</taxon>
        <taxon>Kribbellaceae</taxon>
        <taxon>Kribbella</taxon>
    </lineage>
</organism>
<dbReference type="Gene3D" id="2.60.40.1120">
    <property type="entry name" value="Carboxypeptidase-like, regulatory domain"/>
    <property type="match status" value="1"/>
</dbReference>
<dbReference type="SUPFAM" id="SSF49464">
    <property type="entry name" value="Carboxypeptidase regulatory domain-like"/>
    <property type="match status" value="1"/>
</dbReference>
<dbReference type="AlphaFoldDB" id="A0A4V2RY25"/>
<dbReference type="InterPro" id="IPR008969">
    <property type="entry name" value="CarboxyPept-like_regulatory"/>
</dbReference>
<dbReference type="Pfam" id="PF14065">
    <property type="entry name" value="Pvc16_N"/>
    <property type="match status" value="1"/>
</dbReference>
<name>A0A4V2RY25_9ACTN</name>
<keyword evidence="2" id="KW-0121">Carboxypeptidase</keyword>